<organism evidence="5 6">
    <name type="scientific">Euzebya pacifica</name>
    <dbReference type="NCBI Taxonomy" id="1608957"/>
    <lineage>
        <taxon>Bacteria</taxon>
        <taxon>Bacillati</taxon>
        <taxon>Actinomycetota</taxon>
        <taxon>Nitriliruptoria</taxon>
        <taxon>Euzebyales</taxon>
    </lineage>
</organism>
<evidence type="ECO:0000259" key="2">
    <source>
        <dbReference type="Pfam" id="PF25861"/>
    </source>
</evidence>
<sequence length="891" mass="94642">MTARPVTAAQLRAYVDKARHDDARVVGFRAAPVWTENGSLGDGVVVAACPSTLAVRAAVWDHLDADDGRLLVVLTDRDDIGAEVVARLYRRQLLQPEAYEILKDLFRVSEIHQSLRDHQWLADLLVDVAPVGRTFAPPPGGILDLDIAWRALLTHGLSLPKDQPSLADLLTWAAGPSSVAALARLSEENVGRIADWLAERVGGAAKPVVHLIRAGRQADVVPFGLVAAVLWTPAGLDTGDGGRARFEVDLGDPGLSTVDAQAWGRAATELVRQAAEDPDQTAFTAWTNRATAVLTETTKTPQLIVQSPVLPAAFDARAERVGQTATDAIANPSEKALEAVSRAAASVREHVDAERLTNRVRTVDMVERLLRRLVRGPGDTANPADLAQAANAYVSEGAWVDDARLALLAGDPVSALGAAAHQLAKAVSEERAAEDRAFATRLAQWSQHAPTGTDPLIPIETVLDRVARPVVQSGSPVLVLLLDGLSWAQAHRMFDDIAGRRFRRVAPNGRWAPVVSTLPSVTQVSRSSLFAGRPEAGGQDVEIEGFAHHPGLLEVSKGVAPRLFHKASLYAVDGQPAPDVRAAVTDPEQQVVGVVVNGADDHLDKGGQLELADGLRAIKPMDNLLQWAMEGGRAVVVVADHGHIRETGSTVRPASGGGERWRPAEGQPAEDEVLLEGPRVLKGEGRIIAPATESVRYNATKKLGYHGGATPQEVLCPLAVFLPASVEIDGWLPALPESPSWWSEMSTAAPDLPAPAVPAEPPTDDKGVPTLFGADAEIPSEVSPAPMDAPAWVTELVESEVFVVQQQSAGRQTLDRDTVVHLLTQLDRAGGTLTGEAFALALGVSVSRARGKATALGALLNVDGYPAVFVNANSEVRIDRSVLRIQFGLSG</sequence>
<evidence type="ECO:0000256" key="1">
    <source>
        <dbReference type="SAM" id="MobiDB-lite"/>
    </source>
</evidence>
<dbReference type="KEGG" id="euz:DVS28_a0267"/>
<gene>
    <name evidence="5" type="ORF">DVS28_a0267</name>
</gene>
<reference evidence="5 6" key="1">
    <citation type="submission" date="2018-09" db="EMBL/GenBank/DDBJ databases">
        <title>Complete genome sequence of Euzebya sp. DY32-46 isolated from seawater of Pacific Ocean.</title>
        <authorList>
            <person name="Xu L."/>
            <person name="Wu Y.-H."/>
            <person name="Xu X.-W."/>
        </authorList>
    </citation>
    <scope>NUCLEOTIDE SEQUENCE [LARGE SCALE GENOMIC DNA]</scope>
    <source>
        <strain evidence="5 6">DY32-46</strain>
    </source>
</reference>
<dbReference type="RefSeq" id="WP_114589843.1">
    <property type="nucleotide sequence ID" value="NZ_CP031165.1"/>
</dbReference>
<protein>
    <submittedName>
        <fullName evidence="5">Bacteriophage (PhiC31) resistance protein PglZ</fullName>
    </submittedName>
</protein>
<evidence type="ECO:0000313" key="5">
    <source>
        <dbReference type="EMBL" id="AXV04974.1"/>
    </source>
</evidence>
<dbReference type="NCBIfam" id="NF033446">
    <property type="entry name" value="BREX_PglZ_2"/>
    <property type="match status" value="1"/>
</dbReference>
<feature type="domain" description="Alkaline phosphatase-like protein PglZ C-terminal" evidence="4">
    <location>
        <begin position="788"/>
        <end position="888"/>
    </location>
</feature>
<dbReference type="Pfam" id="PF25863">
    <property type="entry name" value="PglZ_C"/>
    <property type="match status" value="1"/>
</dbReference>
<dbReference type="InterPro" id="IPR017850">
    <property type="entry name" value="Alkaline_phosphatase_core_sf"/>
</dbReference>
<dbReference type="Gene3D" id="3.40.720.10">
    <property type="entry name" value="Alkaline Phosphatase, subunit A"/>
    <property type="match status" value="1"/>
</dbReference>
<dbReference type="InterPro" id="IPR058880">
    <property type="entry name" value="PglZ_N"/>
</dbReference>
<dbReference type="InterPro" id="IPR058882">
    <property type="entry name" value="PglZ_C"/>
</dbReference>
<name>A0A346XRX7_9ACTN</name>
<proteinExistence type="predicted"/>
<feature type="region of interest" description="Disordered" evidence="1">
    <location>
        <begin position="647"/>
        <end position="668"/>
    </location>
</feature>
<evidence type="ECO:0000313" key="6">
    <source>
        <dbReference type="Proteomes" id="UP000264006"/>
    </source>
</evidence>
<accession>A0A346XRX7</accession>
<dbReference type="Pfam" id="PF25862">
    <property type="entry name" value="PglZ_1st"/>
    <property type="match status" value="1"/>
</dbReference>
<dbReference type="EMBL" id="CP031165">
    <property type="protein sequence ID" value="AXV04974.1"/>
    <property type="molecule type" value="Genomic_DNA"/>
</dbReference>
<dbReference type="SUPFAM" id="SSF53649">
    <property type="entry name" value="Alkaline phosphatase-like"/>
    <property type="match status" value="1"/>
</dbReference>
<evidence type="ECO:0000259" key="3">
    <source>
        <dbReference type="Pfam" id="PF25862"/>
    </source>
</evidence>
<dbReference type="Proteomes" id="UP000264006">
    <property type="component" value="Chromosome"/>
</dbReference>
<dbReference type="Pfam" id="PF25861">
    <property type="entry name" value="PglZ_2nd"/>
    <property type="match status" value="1"/>
</dbReference>
<feature type="domain" description="Alkaline phosphatase-like protein PglZ second" evidence="2">
    <location>
        <begin position="167"/>
        <end position="296"/>
    </location>
</feature>
<feature type="domain" description="Alkaline phosphatase-like protein PglZ N-terminal" evidence="3">
    <location>
        <begin position="6"/>
        <end position="95"/>
    </location>
</feature>
<dbReference type="Pfam" id="PF08665">
    <property type="entry name" value="PglZ"/>
    <property type="match status" value="1"/>
</dbReference>
<dbReference type="OrthoDB" id="6725302at2"/>
<keyword evidence="6" id="KW-1185">Reference proteome</keyword>
<dbReference type="InterPro" id="IPR047992">
    <property type="entry name" value="BREX_PglZ"/>
</dbReference>
<dbReference type="AlphaFoldDB" id="A0A346XRX7"/>
<dbReference type="InterPro" id="IPR058881">
    <property type="entry name" value="PglZ_2nd"/>
</dbReference>
<evidence type="ECO:0000259" key="4">
    <source>
        <dbReference type="Pfam" id="PF25863"/>
    </source>
</evidence>